<evidence type="ECO:0000256" key="5">
    <source>
        <dbReference type="ARBA" id="ARBA00022989"/>
    </source>
</evidence>
<accession>A0A6P5WNN3</accession>
<keyword evidence="5 8" id="KW-1133">Transmembrane helix</keyword>
<keyword evidence="7" id="KW-0568">Pathogenesis-related protein</keyword>
<dbReference type="Pfam" id="PF03094">
    <property type="entry name" value="Mlo"/>
    <property type="match status" value="1"/>
</dbReference>
<dbReference type="GO" id="GO:0006952">
    <property type="term" value="P:defense response"/>
    <property type="evidence" value="ECO:0007669"/>
    <property type="project" value="UniProtKB-KW"/>
</dbReference>
<dbReference type="PANTHER" id="PTHR31942">
    <property type="entry name" value="MLO-LIKE PROTEIN 1"/>
    <property type="match status" value="1"/>
</dbReference>
<dbReference type="RefSeq" id="XP_022717086.1">
    <property type="nucleotide sequence ID" value="XM_022861351.1"/>
</dbReference>
<feature type="transmembrane region" description="Helical" evidence="8">
    <location>
        <begin position="48"/>
        <end position="72"/>
    </location>
</feature>
<evidence type="ECO:0000256" key="8">
    <source>
        <dbReference type="SAM" id="Phobius"/>
    </source>
</evidence>
<dbReference type="GeneID" id="111275818"/>
<evidence type="ECO:0000313" key="10">
    <source>
        <dbReference type="RefSeq" id="XP_022717086.1"/>
    </source>
</evidence>
<reference evidence="10" key="1">
    <citation type="submission" date="2025-08" db="UniProtKB">
        <authorList>
            <consortium name="RefSeq"/>
        </authorList>
    </citation>
    <scope>IDENTIFICATION</scope>
    <source>
        <tissue evidence="10">Fruit stalk</tissue>
    </source>
</reference>
<gene>
    <name evidence="10" type="primary">LOC111275818</name>
</gene>
<keyword evidence="4" id="KW-0611">Plant defense</keyword>
<evidence type="ECO:0000256" key="6">
    <source>
        <dbReference type="ARBA" id="ARBA00023136"/>
    </source>
</evidence>
<comment type="similarity">
    <text evidence="2">Belongs to the MLO family.</text>
</comment>
<dbReference type="Proteomes" id="UP000515121">
    <property type="component" value="Unplaced"/>
</dbReference>
<comment type="subcellular location">
    <subcellularLocation>
        <location evidence="1">Membrane</location>
        <topology evidence="1">Multi-pass membrane protein</topology>
    </subcellularLocation>
</comment>
<dbReference type="AlphaFoldDB" id="A0A6P5WNN3"/>
<name>A0A6P5WNN3_DURZI</name>
<evidence type="ECO:0000256" key="7">
    <source>
        <dbReference type="ARBA" id="ARBA00023265"/>
    </source>
</evidence>
<proteinExistence type="inferred from homology"/>
<evidence type="ECO:0000256" key="4">
    <source>
        <dbReference type="ARBA" id="ARBA00022821"/>
    </source>
</evidence>
<evidence type="ECO:0000313" key="9">
    <source>
        <dbReference type="Proteomes" id="UP000515121"/>
    </source>
</evidence>
<keyword evidence="3 8" id="KW-0812">Transmembrane</keyword>
<sequence length="89" mass="10388">MQLVILVGAKLQHVIAILALENAGITGYLSGAKLRPQDELFWFKKPELLLSLIHFILFQNAFELASFVWFWWQFGYNSCFIRNHTLVYV</sequence>
<dbReference type="GO" id="GO:0016020">
    <property type="term" value="C:membrane"/>
    <property type="evidence" value="ECO:0007669"/>
    <property type="project" value="UniProtKB-SubCell"/>
</dbReference>
<evidence type="ECO:0000256" key="2">
    <source>
        <dbReference type="ARBA" id="ARBA00006574"/>
    </source>
</evidence>
<dbReference type="PANTHER" id="PTHR31942:SF77">
    <property type="entry name" value="MLO-LIKE PROTEIN 14"/>
    <property type="match status" value="1"/>
</dbReference>
<protein>
    <submittedName>
        <fullName evidence="10">MLO-like protein 14 isoform X2</fullName>
    </submittedName>
</protein>
<keyword evidence="9" id="KW-1185">Reference proteome</keyword>
<organism evidence="9 10">
    <name type="scientific">Durio zibethinus</name>
    <name type="common">Durian</name>
    <dbReference type="NCBI Taxonomy" id="66656"/>
    <lineage>
        <taxon>Eukaryota</taxon>
        <taxon>Viridiplantae</taxon>
        <taxon>Streptophyta</taxon>
        <taxon>Embryophyta</taxon>
        <taxon>Tracheophyta</taxon>
        <taxon>Spermatophyta</taxon>
        <taxon>Magnoliopsida</taxon>
        <taxon>eudicotyledons</taxon>
        <taxon>Gunneridae</taxon>
        <taxon>Pentapetalae</taxon>
        <taxon>rosids</taxon>
        <taxon>malvids</taxon>
        <taxon>Malvales</taxon>
        <taxon>Malvaceae</taxon>
        <taxon>Helicteroideae</taxon>
        <taxon>Durio</taxon>
    </lineage>
</organism>
<dbReference type="InterPro" id="IPR004326">
    <property type="entry name" value="Mlo"/>
</dbReference>
<evidence type="ECO:0000256" key="1">
    <source>
        <dbReference type="ARBA" id="ARBA00004141"/>
    </source>
</evidence>
<evidence type="ECO:0000256" key="3">
    <source>
        <dbReference type="ARBA" id="ARBA00022692"/>
    </source>
</evidence>
<keyword evidence="6 8" id="KW-0472">Membrane</keyword>